<dbReference type="RefSeq" id="WP_218565466.1">
    <property type="nucleotide sequence ID" value="NZ_UAUU01000011.1"/>
</dbReference>
<evidence type="ECO:0000259" key="1">
    <source>
        <dbReference type="Pfam" id="PF08463"/>
    </source>
</evidence>
<reference evidence="2 3" key="1">
    <citation type="submission" date="2018-06" db="EMBL/GenBank/DDBJ databases">
        <authorList>
            <consortium name="Pathogen Informatics"/>
            <person name="Doyle S."/>
        </authorList>
    </citation>
    <scope>NUCLEOTIDE SEQUENCE [LARGE SCALE GENOMIC DNA]</scope>
    <source>
        <strain evidence="2 3">NCTC11343</strain>
    </source>
</reference>
<dbReference type="GO" id="GO:0006304">
    <property type="term" value="P:DNA modification"/>
    <property type="evidence" value="ECO:0007669"/>
    <property type="project" value="InterPro"/>
</dbReference>
<gene>
    <name evidence="2" type="ORF">NCTC11343_05407</name>
</gene>
<accession>A0A2X2JRB5</accession>
<feature type="domain" description="EcoEI R protein C-terminal" evidence="1">
    <location>
        <begin position="5"/>
        <end position="166"/>
    </location>
</feature>
<proteinExistence type="predicted"/>
<dbReference type="GO" id="GO:0005829">
    <property type="term" value="C:cytosol"/>
    <property type="evidence" value="ECO:0007669"/>
    <property type="project" value="TreeGrafter"/>
</dbReference>
<dbReference type="EMBL" id="UAUU01000011">
    <property type="protein sequence ID" value="SPZ94596.1"/>
    <property type="molecule type" value="Genomic_DNA"/>
</dbReference>
<name>A0A2X2JRB5_SPHMU</name>
<evidence type="ECO:0000313" key="2">
    <source>
        <dbReference type="EMBL" id="SPZ94596.1"/>
    </source>
</evidence>
<dbReference type="InterPro" id="IPR013670">
    <property type="entry name" value="EcoEI_R_C_dom"/>
</dbReference>
<sequence length="172" mass="20086">MDKPEDYIEGFRRYLEENQNEIAALKLIATSPTQLKRADLKELSLLLDTKGYNLRTLHDAWKNAKRQDVAADIIAYIRTLMLGSVLESREDRVKKAFLRLYQEQNWTVPQKSLLQRIEKQMIAEGIVTVEDLDKQPFDEIGGFERINKRFENHLPAILQKINTYMYNGNQTA</sequence>
<dbReference type="PANTHER" id="PTHR47396:SF1">
    <property type="entry name" value="ATP-DEPENDENT HELICASE IRC3-RELATED"/>
    <property type="match status" value="1"/>
</dbReference>
<dbReference type="Proteomes" id="UP000251241">
    <property type="component" value="Unassembled WGS sequence"/>
</dbReference>
<dbReference type="InterPro" id="IPR050742">
    <property type="entry name" value="Helicase_Restrict-Modif_Enz"/>
</dbReference>
<evidence type="ECO:0000313" key="3">
    <source>
        <dbReference type="Proteomes" id="UP000251241"/>
    </source>
</evidence>
<dbReference type="AlphaFoldDB" id="A0A2X2JRB5"/>
<protein>
    <submittedName>
        <fullName evidence="2">Type I restriction enzyme EcoKI subunit R</fullName>
    </submittedName>
</protein>
<dbReference type="GO" id="GO:0003677">
    <property type="term" value="F:DNA binding"/>
    <property type="evidence" value="ECO:0007669"/>
    <property type="project" value="InterPro"/>
</dbReference>
<dbReference type="PANTHER" id="PTHR47396">
    <property type="entry name" value="TYPE I RESTRICTION ENZYME ECOKI R PROTEIN"/>
    <property type="match status" value="1"/>
</dbReference>
<organism evidence="2 3">
    <name type="scientific">Sphingobacterium multivorum</name>
    <dbReference type="NCBI Taxonomy" id="28454"/>
    <lineage>
        <taxon>Bacteria</taxon>
        <taxon>Pseudomonadati</taxon>
        <taxon>Bacteroidota</taxon>
        <taxon>Sphingobacteriia</taxon>
        <taxon>Sphingobacteriales</taxon>
        <taxon>Sphingobacteriaceae</taxon>
        <taxon>Sphingobacterium</taxon>
    </lineage>
</organism>
<dbReference type="Pfam" id="PF08463">
    <property type="entry name" value="EcoEI_R_C"/>
    <property type="match status" value="1"/>
</dbReference>
<dbReference type="GO" id="GO:0003824">
    <property type="term" value="F:catalytic activity"/>
    <property type="evidence" value="ECO:0007669"/>
    <property type="project" value="InterPro"/>
</dbReference>